<dbReference type="Proteomes" id="UP000583454">
    <property type="component" value="Unassembled WGS sequence"/>
</dbReference>
<dbReference type="AlphaFoldDB" id="A0A840ZHV1"/>
<comment type="caution">
    <text evidence="2">The sequence shown here is derived from an EMBL/GenBank/DDBJ whole genome shotgun (WGS) entry which is preliminary data.</text>
</comment>
<keyword evidence="3" id="KW-1185">Reference proteome</keyword>
<dbReference type="EMBL" id="JACHOP010000004">
    <property type="protein sequence ID" value="MBB5756738.1"/>
    <property type="molecule type" value="Genomic_DNA"/>
</dbReference>
<evidence type="ECO:0000313" key="2">
    <source>
        <dbReference type="EMBL" id="MBB5756738.1"/>
    </source>
</evidence>
<name>A0A840ZHV1_9HYPH</name>
<reference evidence="2 3" key="1">
    <citation type="submission" date="2020-08" db="EMBL/GenBank/DDBJ databases">
        <title>Genomic Encyclopedia of Type Strains, Phase IV (KMG-IV): sequencing the most valuable type-strain genomes for metagenomic binning, comparative biology and taxonomic classification.</title>
        <authorList>
            <person name="Goeker M."/>
        </authorList>
    </citation>
    <scope>NUCLEOTIDE SEQUENCE [LARGE SCALE GENOMIC DNA]</scope>
    <source>
        <strain evidence="2 3">DSM 2163</strain>
    </source>
</reference>
<gene>
    <name evidence="2" type="ORF">HNR00_001438</name>
</gene>
<sequence length="99" mass="11027">MTDREIHSLVEDVLARTMRDAGFESASVEAKPNHADEDALFVTVRFHPGAGVTRGRVTADALVSLRRALEEQGEHRFPYLTYDYPDDPPPYAEDPVAAE</sequence>
<proteinExistence type="predicted"/>
<dbReference type="RefSeq" id="WP_183567035.1">
    <property type="nucleotide sequence ID" value="NZ_JACHOP010000004.1"/>
</dbReference>
<organism evidence="2 3">
    <name type="scientific">Methylorubrum rhodinum</name>
    <dbReference type="NCBI Taxonomy" id="29428"/>
    <lineage>
        <taxon>Bacteria</taxon>
        <taxon>Pseudomonadati</taxon>
        <taxon>Pseudomonadota</taxon>
        <taxon>Alphaproteobacteria</taxon>
        <taxon>Hyphomicrobiales</taxon>
        <taxon>Methylobacteriaceae</taxon>
        <taxon>Methylorubrum</taxon>
    </lineage>
</organism>
<protein>
    <submittedName>
        <fullName evidence="2">Uncharacterized protein</fullName>
    </submittedName>
</protein>
<evidence type="ECO:0000313" key="3">
    <source>
        <dbReference type="Proteomes" id="UP000583454"/>
    </source>
</evidence>
<evidence type="ECO:0000256" key="1">
    <source>
        <dbReference type="SAM" id="MobiDB-lite"/>
    </source>
</evidence>
<accession>A0A840ZHV1</accession>
<feature type="region of interest" description="Disordered" evidence="1">
    <location>
        <begin position="77"/>
        <end position="99"/>
    </location>
</feature>